<feature type="compositionally biased region" description="Basic and acidic residues" evidence="4">
    <location>
        <begin position="200"/>
        <end position="223"/>
    </location>
</feature>
<evidence type="ECO:0000313" key="6">
    <source>
        <dbReference type="Ensembl" id="ENSELUP00000036112.2"/>
    </source>
</evidence>
<feature type="domain" description="AIG1-type G" evidence="5">
    <location>
        <begin position="14"/>
        <end position="196"/>
    </location>
</feature>
<dbReference type="GO" id="GO:0005525">
    <property type="term" value="F:GTP binding"/>
    <property type="evidence" value="ECO:0007669"/>
    <property type="project" value="UniProtKB-KW"/>
</dbReference>
<dbReference type="GeneTree" id="ENSGT01140000282522"/>
<dbReference type="InterPro" id="IPR045058">
    <property type="entry name" value="GIMA/IAN/Toc"/>
</dbReference>
<dbReference type="AlphaFoldDB" id="A0A3P9A529"/>
<dbReference type="STRING" id="8010.ENSELUP00000036112"/>
<dbReference type="Bgee" id="ENSELUG00000001326">
    <property type="expression patterns" value="Expressed in nose and 2 other cell types or tissues"/>
</dbReference>
<keyword evidence="7" id="KW-1185">Reference proteome</keyword>
<sequence length="249" mass="28487">MNIQETVSESPTDLRIVLLGRSFSWKNAVGNIILRNHSFHHDSDPNQYVKVSHPVEGRLITVINTPDLFVISHDKLSEDMCLIKSLPEPGPHVFLLVLQPEIFTEEERNRIKNVLDKLNDQSFDHSMVLTTDGDKRGHLHENQALNLMIKECRGRQCLINLSDRNHLMTCVDQLVEDNRGGYVSCEIFEDTTSSTIQENTEVHNGKDILEKRENKKTNSEKVKQPGLASFEEQSRPGTSEEQSRRDKEC</sequence>
<dbReference type="InterPro" id="IPR027417">
    <property type="entry name" value="P-loop_NTPase"/>
</dbReference>
<dbReference type="Gene3D" id="3.40.50.300">
    <property type="entry name" value="P-loop containing nucleotide triphosphate hydrolases"/>
    <property type="match status" value="1"/>
</dbReference>
<organism evidence="6 7">
    <name type="scientific">Esox lucius</name>
    <name type="common">Northern pike</name>
    <dbReference type="NCBI Taxonomy" id="8010"/>
    <lineage>
        <taxon>Eukaryota</taxon>
        <taxon>Metazoa</taxon>
        <taxon>Chordata</taxon>
        <taxon>Craniata</taxon>
        <taxon>Vertebrata</taxon>
        <taxon>Euteleostomi</taxon>
        <taxon>Actinopterygii</taxon>
        <taxon>Neopterygii</taxon>
        <taxon>Teleostei</taxon>
        <taxon>Protacanthopterygii</taxon>
        <taxon>Esociformes</taxon>
        <taxon>Esocidae</taxon>
        <taxon>Esox</taxon>
    </lineage>
</organism>
<reference evidence="6" key="2">
    <citation type="submission" date="2020-02" db="EMBL/GenBank/DDBJ databases">
        <title>Esox lucius (northern pike) genome, fEsoLuc1, primary haplotype.</title>
        <authorList>
            <person name="Myers G."/>
            <person name="Karagic N."/>
            <person name="Meyer A."/>
            <person name="Pippel M."/>
            <person name="Reichard M."/>
            <person name="Winkler S."/>
            <person name="Tracey A."/>
            <person name="Sims Y."/>
            <person name="Howe K."/>
            <person name="Rhie A."/>
            <person name="Formenti G."/>
            <person name="Durbin R."/>
            <person name="Fedrigo O."/>
            <person name="Jarvis E.D."/>
        </authorList>
    </citation>
    <scope>NUCLEOTIDE SEQUENCE [LARGE SCALE GENOMIC DNA]</scope>
</reference>
<keyword evidence="3" id="KW-0342">GTP-binding</keyword>
<evidence type="ECO:0000256" key="2">
    <source>
        <dbReference type="ARBA" id="ARBA00022741"/>
    </source>
</evidence>
<dbReference type="Ensembl" id="ENSELUT00000039303.3">
    <property type="protein sequence ID" value="ENSELUP00000036112.2"/>
    <property type="gene ID" value="ENSELUG00000001326.3"/>
</dbReference>
<protein>
    <recommendedName>
        <fullName evidence="5">AIG1-type G domain-containing protein</fullName>
    </recommendedName>
</protein>
<name>A0A3P9A529_ESOLU</name>
<evidence type="ECO:0000256" key="4">
    <source>
        <dbReference type="SAM" id="MobiDB-lite"/>
    </source>
</evidence>
<accession>A0A3P9A529</accession>
<feature type="region of interest" description="Disordered" evidence="4">
    <location>
        <begin position="199"/>
        <end position="249"/>
    </location>
</feature>
<dbReference type="InParanoid" id="A0A3P9A529"/>
<evidence type="ECO:0000259" key="5">
    <source>
        <dbReference type="Pfam" id="PF04548"/>
    </source>
</evidence>
<comment type="similarity">
    <text evidence="1">Belongs to the TRAFAC class TrmE-Era-EngA-EngB-Septin-like GTPase superfamily. AIG1/Toc34/Toc159-like paraseptin GTPase family. IAN subfamily.</text>
</comment>
<reference evidence="6" key="4">
    <citation type="submission" date="2025-09" db="UniProtKB">
        <authorList>
            <consortium name="Ensembl"/>
        </authorList>
    </citation>
    <scope>IDENTIFICATION</scope>
</reference>
<dbReference type="PANTHER" id="PTHR10903">
    <property type="entry name" value="GTPASE, IMAP FAMILY MEMBER-RELATED"/>
    <property type="match status" value="1"/>
</dbReference>
<dbReference type="OMA" id="TEFIRDC"/>
<dbReference type="InterPro" id="IPR006703">
    <property type="entry name" value="G_AIG1"/>
</dbReference>
<reference evidence="7" key="1">
    <citation type="journal article" date="2014" name="PLoS ONE">
        <title>The genome and linkage map of the northern pike (Esox lucius): conserved synteny revealed between the salmonid sister group and the Neoteleostei.</title>
        <authorList>
            <person name="Rondeau E.B."/>
            <person name="Minkley D.R."/>
            <person name="Leong J.S."/>
            <person name="Messmer A.M."/>
            <person name="Jantzen J.R."/>
            <person name="von Schalburg K.R."/>
            <person name="Lemon C."/>
            <person name="Bird N.H."/>
            <person name="Koop B.F."/>
        </authorList>
    </citation>
    <scope>NUCLEOTIDE SEQUENCE</scope>
</reference>
<reference evidence="6" key="3">
    <citation type="submission" date="2025-08" db="UniProtKB">
        <authorList>
            <consortium name="Ensembl"/>
        </authorList>
    </citation>
    <scope>IDENTIFICATION</scope>
</reference>
<evidence type="ECO:0000256" key="1">
    <source>
        <dbReference type="ARBA" id="ARBA00008535"/>
    </source>
</evidence>
<dbReference type="Pfam" id="PF04548">
    <property type="entry name" value="AIG1"/>
    <property type="match status" value="1"/>
</dbReference>
<dbReference type="Proteomes" id="UP000265140">
    <property type="component" value="Chromosome 3"/>
</dbReference>
<dbReference type="PANTHER" id="PTHR10903:SF170">
    <property type="entry name" value="GTPASE IMAP FAMILY MEMBER 7"/>
    <property type="match status" value="1"/>
</dbReference>
<evidence type="ECO:0000256" key="3">
    <source>
        <dbReference type="ARBA" id="ARBA00023134"/>
    </source>
</evidence>
<evidence type="ECO:0000313" key="7">
    <source>
        <dbReference type="Proteomes" id="UP000265140"/>
    </source>
</evidence>
<keyword evidence="2" id="KW-0547">Nucleotide-binding</keyword>
<proteinExistence type="inferred from homology"/>